<sequence>GTFPLRFPPRLYISIPHHYHLLPFLHPRVSHSYHFHSPFSFLFPSSPHFSLHISPLHEFALRSNHNSDRRSKTNRSCLHQRFPCLSFRMILRLPGTTCH</sequence>
<proteinExistence type="predicted"/>
<accession>A0AAV5X0U1</accession>
<name>A0AAV5X0U1_9BILA</name>
<evidence type="ECO:0000313" key="2">
    <source>
        <dbReference type="Proteomes" id="UP001432322"/>
    </source>
</evidence>
<organism evidence="1 2">
    <name type="scientific">Pristionchus fissidentatus</name>
    <dbReference type="NCBI Taxonomy" id="1538716"/>
    <lineage>
        <taxon>Eukaryota</taxon>
        <taxon>Metazoa</taxon>
        <taxon>Ecdysozoa</taxon>
        <taxon>Nematoda</taxon>
        <taxon>Chromadorea</taxon>
        <taxon>Rhabditida</taxon>
        <taxon>Rhabditina</taxon>
        <taxon>Diplogasteromorpha</taxon>
        <taxon>Diplogasteroidea</taxon>
        <taxon>Neodiplogasteridae</taxon>
        <taxon>Pristionchus</taxon>
    </lineage>
</organism>
<comment type="caution">
    <text evidence="1">The sequence shown here is derived from an EMBL/GenBank/DDBJ whole genome shotgun (WGS) entry which is preliminary data.</text>
</comment>
<protein>
    <submittedName>
        <fullName evidence="1">Uncharacterized protein</fullName>
    </submittedName>
</protein>
<evidence type="ECO:0000313" key="1">
    <source>
        <dbReference type="EMBL" id="GMT36698.1"/>
    </source>
</evidence>
<dbReference type="AlphaFoldDB" id="A0AAV5X0U1"/>
<gene>
    <name evidence="1" type="ORF">PFISCL1PPCAC_27995</name>
</gene>
<dbReference type="EMBL" id="BTSY01000007">
    <property type="protein sequence ID" value="GMT36698.1"/>
    <property type="molecule type" value="Genomic_DNA"/>
</dbReference>
<reference evidence="1" key="1">
    <citation type="submission" date="2023-10" db="EMBL/GenBank/DDBJ databases">
        <title>Genome assembly of Pristionchus species.</title>
        <authorList>
            <person name="Yoshida K."/>
            <person name="Sommer R.J."/>
        </authorList>
    </citation>
    <scope>NUCLEOTIDE SEQUENCE</scope>
    <source>
        <strain evidence="1">RS5133</strain>
    </source>
</reference>
<keyword evidence="2" id="KW-1185">Reference proteome</keyword>
<feature type="non-terminal residue" evidence="1">
    <location>
        <position position="1"/>
    </location>
</feature>
<dbReference type="Proteomes" id="UP001432322">
    <property type="component" value="Unassembled WGS sequence"/>
</dbReference>